<feature type="compositionally biased region" description="Acidic residues" evidence="1">
    <location>
        <begin position="177"/>
        <end position="191"/>
    </location>
</feature>
<protein>
    <submittedName>
        <fullName evidence="2">Uncharacterized protein</fullName>
    </submittedName>
</protein>
<name>A0A7S6NY41_9PHYC</name>
<dbReference type="EMBL" id="MK522035">
    <property type="protein sequence ID" value="QOR60297.1"/>
    <property type="molecule type" value="Genomic_DNA"/>
</dbReference>
<feature type="compositionally biased region" description="Acidic residues" evidence="1">
    <location>
        <begin position="198"/>
        <end position="229"/>
    </location>
</feature>
<sequence length="229" mass="26463">MSKLIPGTFLYNIVYGNTTTVTENKPFYVQNADDYVRLLKKNYEYYGIPFKKPNVEEIPPYDKVDDSIETHAEYLDQIVVKLNVLKSGKVRVKLLPHMAILNEKYYSKYKVPPIKSITNALKALGYSQNFIESTLQKYKKRNQLIEKRWKILEKKFDAPSTASRNKKKKMDKKAEVEAEEEAGVDSEDDEPGEKKDDDEPEEDEAIEIDDEGDEEEVVEDEYVSDGGDE</sequence>
<feature type="region of interest" description="Disordered" evidence="1">
    <location>
        <begin position="160"/>
        <end position="229"/>
    </location>
</feature>
<evidence type="ECO:0000256" key="1">
    <source>
        <dbReference type="SAM" id="MobiDB-lite"/>
    </source>
</evidence>
<organism evidence="2">
    <name type="scientific">Bathycoccus sp. RCC716 virus 1</name>
    <dbReference type="NCBI Taxonomy" id="2530038"/>
    <lineage>
        <taxon>Viruses</taxon>
        <taxon>Varidnaviria</taxon>
        <taxon>Bamfordvirae</taxon>
        <taxon>Nucleocytoviricota</taxon>
        <taxon>Megaviricetes</taxon>
        <taxon>Algavirales</taxon>
        <taxon>Phycodnaviridae</taxon>
        <taxon>Prasinovirus</taxon>
    </lineage>
</organism>
<reference evidence="2" key="1">
    <citation type="submission" date="2019-02" db="EMBL/GenBank/DDBJ databases">
        <authorList>
            <person name="Bachy C."/>
            <person name="Yung C.-M."/>
            <person name="Roux S."/>
            <person name="Sullivan M.B."/>
            <person name="Worden A.Z."/>
        </authorList>
    </citation>
    <scope>NUCLEOTIDE SEQUENCE</scope>
    <source>
        <strain evidence="2">BII-V1</strain>
    </source>
</reference>
<accession>A0A7S6NY41</accession>
<evidence type="ECO:0000313" key="2">
    <source>
        <dbReference type="EMBL" id="QOR60297.1"/>
    </source>
</evidence>
<proteinExistence type="predicted"/>